<protein>
    <submittedName>
        <fullName evidence="2">Os06g0106500 protein</fullName>
    </submittedName>
</protein>
<feature type="compositionally biased region" description="Basic and acidic residues" evidence="1">
    <location>
        <begin position="22"/>
        <end position="33"/>
    </location>
</feature>
<dbReference type="EMBL" id="AP008212">
    <property type="protein sequence ID" value="BAH93288.1"/>
    <property type="molecule type" value="Genomic_DNA"/>
</dbReference>
<evidence type="ECO:0000256" key="1">
    <source>
        <dbReference type="SAM" id="MobiDB-lite"/>
    </source>
</evidence>
<feature type="region of interest" description="Disordered" evidence="1">
    <location>
        <begin position="1"/>
        <end position="39"/>
    </location>
</feature>
<proteinExistence type="predicted"/>
<reference evidence="2 3" key="1">
    <citation type="journal article" date="2005" name="Nature">
        <title>The map-based sequence of the rice genome.</title>
        <authorList>
            <consortium name="International rice genome sequencing project (IRGSP)"/>
            <person name="Matsumoto T."/>
            <person name="Wu J."/>
            <person name="Kanamori H."/>
            <person name="Katayose Y."/>
            <person name="Fujisawa M."/>
            <person name="Namiki N."/>
            <person name="Mizuno H."/>
            <person name="Yamamoto K."/>
            <person name="Antonio B.A."/>
            <person name="Baba T."/>
            <person name="Sakata K."/>
            <person name="Nagamura Y."/>
            <person name="Aoki H."/>
            <person name="Arikawa K."/>
            <person name="Arita K."/>
            <person name="Bito T."/>
            <person name="Chiden Y."/>
            <person name="Fujitsuka N."/>
            <person name="Fukunaka R."/>
            <person name="Hamada M."/>
            <person name="Harada C."/>
            <person name="Hayashi A."/>
            <person name="Hijishita S."/>
            <person name="Honda M."/>
            <person name="Hosokawa S."/>
            <person name="Ichikawa Y."/>
            <person name="Idonuma A."/>
            <person name="Iijima M."/>
            <person name="Ikeda M."/>
            <person name="Ikeno M."/>
            <person name="Ito K."/>
            <person name="Ito S."/>
            <person name="Ito T."/>
            <person name="Ito Y."/>
            <person name="Ito Y."/>
            <person name="Iwabuchi A."/>
            <person name="Kamiya K."/>
            <person name="Karasawa W."/>
            <person name="Kurita K."/>
            <person name="Katagiri S."/>
            <person name="Kikuta A."/>
            <person name="Kobayashi H."/>
            <person name="Kobayashi N."/>
            <person name="Machita K."/>
            <person name="Maehara T."/>
            <person name="Masukawa M."/>
            <person name="Mizubayashi T."/>
            <person name="Mukai Y."/>
            <person name="Nagasaki H."/>
            <person name="Nagata Y."/>
            <person name="Naito S."/>
            <person name="Nakashima M."/>
            <person name="Nakama Y."/>
            <person name="Nakamichi Y."/>
            <person name="Nakamura M."/>
            <person name="Meguro A."/>
            <person name="Negishi M."/>
            <person name="Ohta I."/>
            <person name="Ohta T."/>
            <person name="Okamoto M."/>
            <person name="Ono N."/>
            <person name="Saji S."/>
            <person name="Sakaguchi M."/>
            <person name="Sakai K."/>
            <person name="Shibata M."/>
            <person name="Shimokawa T."/>
            <person name="Song J."/>
            <person name="Takazaki Y."/>
            <person name="Terasawa K."/>
            <person name="Tsugane M."/>
            <person name="Tsuji K."/>
            <person name="Ueda S."/>
            <person name="Waki K."/>
            <person name="Yamagata H."/>
            <person name="Yamamoto M."/>
            <person name="Yamamoto S."/>
            <person name="Yamane H."/>
            <person name="Yoshiki S."/>
            <person name="Yoshihara R."/>
            <person name="Yukawa K."/>
            <person name="Zhong H."/>
            <person name="Yano M."/>
            <person name="Yuan Q."/>
            <person name="Ouyang S."/>
            <person name="Liu J."/>
            <person name="Jones K.M."/>
            <person name="Gansberger K."/>
            <person name="Moffat K."/>
            <person name="Hill J."/>
            <person name="Bera J."/>
            <person name="Fadrosh D."/>
            <person name="Jin S."/>
            <person name="Johri S."/>
            <person name="Kim M."/>
            <person name="Overton L."/>
            <person name="Reardon M."/>
            <person name="Tsitrin T."/>
            <person name="Vuong H."/>
            <person name="Weaver B."/>
            <person name="Ciecko A."/>
            <person name="Tallon L."/>
            <person name="Jackson J."/>
            <person name="Pai G."/>
            <person name="Aken S.V."/>
            <person name="Utterback T."/>
            <person name="Reidmuller S."/>
            <person name="Feldblyum T."/>
            <person name="Hsiao J."/>
            <person name="Zismann V."/>
            <person name="Iobst S."/>
            <person name="de Vazeille A.R."/>
            <person name="Buell C.R."/>
            <person name="Ying K."/>
            <person name="Li Y."/>
            <person name="Lu T."/>
            <person name="Huang Y."/>
            <person name="Zhao Q."/>
            <person name="Feng Q."/>
            <person name="Zhang L."/>
            <person name="Zhu J."/>
            <person name="Weng Q."/>
            <person name="Mu J."/>
            <person name="Lu Y."/>
            <person name="Fan D."/>
            <person name="Liu Y."/>
            <person name="Guan J."/>
            <person name="Zhang Y."/>
            <person name="Yu S."/>
            <person name="Liu X."/>
            <person name="Zhang Y."/>
            <person name="Hong G."/>
            <person name="Han B."/>
            <person name="Choisne N."/>
            <person name="Demange N."/>
            <person name="Orjeda G."/>
            <person name="Samain S."/>
            <person name="Cattolico L."/>
            <person name="Pelletier E."/>
            <person name="Couloux A."/>
            <person name="Segurens B."/>
            <person name="Wincker P."/>
            <person name="D'Hont A."/>
            <person name="Scarpelli C."/>
            <person name="Weissenbach J."/>
            <person name="Salanoubat M."/>
            <person name="Quetier F."/>
            <person name="Yu Y."/>
            <person name="Kim H.R."/>
            <person name="Rambo T."/>
            <person name="Currie J."/>
            <person name="Collura K."/>
            <person name="Luo M."/>
            <person name="Yang T."/>
            <person name="Ammiraju J.S.S."/>
            <person name="Engler F."/>
            <person name="Soderlund C."/>
            <person name="Wing R.A."/>
            <person name="Palmer L.E."/>
            <person name="de la Bastide M."/>
            <person name="Spiegel L."/>
            <person name="Nascimento L."/>
            <person name="Zutavern T."/>
            <person name="O'Shaughnessy A."/>
            <person name="Dike S."/>
            <person name="Dedhia N."/>
            <person name="Preston R."/>
            <person name="Balija V."/>
            <person name="McCombie W.R."/>
            <person name="Chow T."/>
            <person name="Chen H."/>
            <person name="Chung M."/>
            <person name="Chen C."/>
            <person name="Shaw J."/>
            <person name="Wu H."/>
            <person name="Hsiao K."/>
            <person name="Chao Y."/>
            <person name="Chu M."/>
            <person name="Cheng C."/>
            <person name="Hour A."/>
            <person name="Lee P."/>
            <person name="Lin S."/>
            <person name="Lin Y."/>
            <person name="Liou J."/>
            <person name="Liu S."/>
            <person name="Hsing Y."/>
            <person name="Raghuvanshi S."/>
            <person name="Mohanty A."/>
            <person name="Bharti A.K."/>
            <person name="Gaur A."/>
            <person name="Gupta V."/>
            <person name="Kumar D."/>
            <person name="Ravi V."/>
            <person name="Vij S."/>
            <person name="Kapur A."/>
            <person name="Khurana P."/>
            <person name="Khurana P."/>
            <person name="Khurana J.P."/>
            <person name="Tyagi A.K."/>
            <person name="Gaikwad K."/>
            <person name="Singh A."/>
            <person name="Dalal V."/>
            <person name="Srivastava S."/>
            <person name="Dixit A."/>
            <person name="Pal A.K."/>
            <person name="Ghazi I.A."/>
            <person name="Yadav M."/>
            <person name="Pandit A."/>
            <person name="Bhargava A."/>
            <person name="Sureshbabu K."/>
            <person name="Batra K."/>
            <person name="Sharma T.R."/>
            <person name="Mohapatra T."/>
            <person name="Singh N.K."/>
            <person name="Messing J."/>
            <person name="Nelson A.B."/>
            <person name="Fuks G."/>
            <person name="Kavchok S."/>
            <person name="Keizer G."/>
            <person name="Linton E."/>
            <person name="Llaca V."/>
            <person name="Song R."/>
            <person name="Tanyolac B."/>
            <person name="Young S."/>
            <person name="Ho-Il K."/>
            <person name="Hahn J.H."/>
            <person name="Sangsakoo G."/>
            <person name="Vanavichit A."/>
            <person name="de Mattos Luiz.A.T."/>
            <person name="Zimmer P.D."/>
            <person name="Malone G."/>
            <person name="Dellagostin O."/>
            <person name="de Oliveira A.C."/>
            <person name="Bevan M."/>
            <person name="Bancroft I."/>
            <person name="Minx P."/>
            <person name="Cordum H."/>
            <person name="Wilson R."/>
            <person name="Cheng Z."/>
            <person name="Jin W."/>
            <person name="Jiang J."/>
            <person name="Leong S.A."/>
            <person name="Iwama H."/>
            <person name="Gojobori T."/>
            <person name="Itoh T."/>
            <person name="Niimura Y."/>
            <person name="Fujii Y."/>
            <person name="Habara T."/>
            <person name="Sakai H."/>
            <person name="Sato Y."/>
            <person name="Wilson G."/>
            <person name="Kumar K."/>
            <person name="McCouch S."/>
            <person name="Juretic N."/>
            <person name="Hoen D."/>
            <person name="Wright S."/>
            <person name="Bruskiewich R."/>
            <person name="Bureau T."/>
            <person name="Miyao A."/>
            <person name="Hirochika H."/>
            <person name="Nishikawa T."/>
            <person name="Kadowaki K."/>
            <person name="Sugiura M."/>
            <person name="Burr B."/>
            <person name="Sasaki T."/>
        </authorList>
    </citation>
    <scope>NUCLEOTIDE SEQUENCE [LARGE SCALE GENOMIC DNA]</scope>
    <source>
        <strain evidence="3">cv. Nipponbare</strain>
    </source>
</reference>
<dbReference type="AlphaFoldDB" id="C7J3M9"/>
<dbReference type="Proteomes" id="UP000000763">
    <property type="component" value="Chromosome 6"/>
</dbReference>
<evidence type="ECO:0000313" key="2">
    <source>
        <dbReference type="EMBL" id="BAH93288.1"/>
    </source>
</evidence>
<name>C7J3M9_ORYSJ</name>
<feature type="compositionally biased region" description="Polar residues" evidence="1">
    <location>
        <begin position="1"/>
        <end position="18"/>
    </location>
</feature>
<sequence length="104" mass="11649">RSHFPSSLLPSTHASSLSLPLREAEAHRAEEARPRRRHRREEALPYLCCADVGGSWGMQSREKGSWGSRSATRCLAGVQSYRIRESGNQGDEVREAGQRRGWSS</sequence>
<gene>
    <name evidence="2" type="ordered locus">Os06g0106500</name>
</gene>
<feature type="non-terminal residue" evidence="2">
    <location>
        <position position="1"/>
    </location>
</feature>
<organism evidence="2 3">
    <name type="scientific">Oryza sativa subsp. japonica</name>
    <name type="common">Rice</name>
    <dbReference type="NCBI Taxonomy" id="39947"/>
    <lineage>
        <taxon>Eukaryota</taxon>
        <taxon>Viridiplantae</taxon>
        <taxon>Streptophyta</taxon>
        <taxon>Embryophyta</taxon>
        <taxon>Tracheophyta</taxon>
        <taxon>Spermatophyta</taxon>
        <taxon>Magnoliopsida</taxon>
        <taxon>Liliopsida</taxon>
        <taxon>Poales</taxon>
        <taxon>Poaceae</taxon>
        <taxon>BOP clade</taxon>
        <taxon>Oryzoideae</taxon>
        <taxon>Oryzeae</taxon>
        <taxon>Oryzinae</taxon>
        <taxon>Oryza</taxon>
        <taxon>Oryza sativa</taxon>
    </lineage>
</organism>
<dbReference type="KEGG" id="dosa:Os06g0106500"/>
<accession>C7J3M9</accession>
<reference evidence="3" key="2">
    <citation type="journal article" date="2008" name="Nucleic Acids Res.">
        <title>The rice annotation project database (RAP-DB): 2008 update.</title>
        <authorList>
            <consortium name="The rice annotation project (RAP)"/>
        </authorList>
    </citation>
    <scope>GENOME REANNOTATION</scope>
    <source>
        <strain evidence="3">cv. Nipponbare</strain>
    </source>
</reference>
<evidence type="ECO:0000313" key="3">
    <source>
        <dbReference type="Proteomes" id="UP000000763"/>
    </source>
</evidence>